<comment type="catalytic activity">
    <reaction evidence="6">
        <text>succinate + ATP + CoA = succinyl-CoA + ADP + phosphate</text>
        <dbReference type="Rhea" id="RHEA:17661"/>
        <dbReference type="ChEBI" id="CHEBI:30031"/>
        <dbReference type="ChEBI" id="CHEBI:30616"/>
        <dbReference type="ChEBI" id="CHEBI:43474"/>
        <dbReference type="ChEBI" id="CHEBI:57287"/>
        <dbReference type="ChEBI" id="CHEBI:57292"/>
        <dbReference type="ChEBI" id="CHEBI:456216"/>
        <dbReference type="EC" id="6.2.1.5"/>
    </reaction>
</comment>
<keyword evidence="1 6" id="KW-0816">Tricarboxylic acid cycle</keyword>
<keyword evidence="10" id="KW-1185">Reference proteome</keyword>
<keyword evidence="4 6" id="KW-0547">Nucleotide-binding</keyword>
<feature type="binding site" evidence="6">
    <location>
        <position position="107"/>
    </location>
    <ligand>
        <name>ATP</name>
        <dbReference type="ChEBI" id="CHEBI:30616"/>
    </ligand>
</feature>
<dbReference type="Gene3D" id="3.30.1490.20">
    <property type="entry name" value="ATP-grasp fold, A domain"/>
    <property type="match status" value="1"/>
</dbReference>
<sequence>MNLHEYQGKQLFAEYGLPVSQGVAIDTPEAAAEACDRIGGNCWVAKVQVHAGGRGKAGGVKLVKSREEAKAFAVNWLGKRLVTYQTDASGQPVGKILVEACTEIERELYLGAVIDRSSRRIVFMASTEGGVNIEQVAHETPEKILKASIDPLVGAQPFQARDLAFRLGLEGDQLKQFTHIFIGLAKLFQEHDLALVEVNPLVVQKDGNLLCLDAKINLDANALFRQPRLRAMHDPSQEDPREVHAAKWELNYVALEGNIGCMVNGAGLAMGTMDIVNLHGGRPANFLDVGGGATKERVTEAFKIILSDAKVKAVLVNIFGGIVRCDMIAEGIIGAVREVGVKVPVVVRLEGNNAELGAEMLARSGLNIIPASTLTDAAVQVVKAAEDNP</sequence>
<name>A0ABV6SLR9_AZOPA</name>
<dbReference type="InterPro" id="IPR013815">
    <property type="entry name" value="ATP_grasp_subdomain_1"/>
</dbReference>
<reference evidence="9 10" key="1">
    <citation type="submission" date="2024-09" db="EMBL/GenBank/DDBJ databases">
        <authorList>
            <person name="Sun Q."/>
            <person name="Mori K."/>
        </authorList>
    </citation>
    <scope>NUCLEOTIDE SEQUENCE [LARGE SCALE GENOMIC DNA]</scope>
    <source>
        <strain evidence="9 10">NCAIM B.01794</strain>
    </source>
</reference>
<proteinExistence type="inferred from homology"/>
<comment type="subunit">
    <text evidence="6">Heterotetramer of two alpha and two beta subunits.</text>
</comment>
<feature type="binding site" evidence="6">
    <location>
        <begin position="53"/>
        <end position="55"/>
    </location>
    <ligand>
        <name>ATP</name>
        <dbReference type="ChEBI" id="CHEBI:30616"/>
    </ligand>
</feature>
<feature type="binding site" evidence="6">
    <location>
        <begin position="321"/>
        <end position="323"/>
    </location>
    <ligand>
        <name>substrate</name>
        <note>ligand shared with subunit alpha</note>
    </ligand>
</feature>
<dbReference type="InterPro" id="IPR013650">
    <property type="entry name" value="ATP-grasp_succ-CoA_synth-type"/>
</dbReference>
<dbReference type="InterPro" id="IPR016102">
    <property type="entry name" value="Succinyl-CoA_synth-like"/>
</dbReference>
<comment type="pathway">
    <text evidence="6">Carbohydrate metabolism; tricarboxylic acid cycle; succinate from succinyl-CoA (ligase route): step 1/1.</text>
</comment>
<evidence type="ECO:0000256" key="2">
    <source>
        <dbReference type="ARBA" id="ARBA00022598"/>
    </source>
</evidence>
<dbReference type="Pfam" id="PF00549">
    <property type="entry name" value="Ligase_CoA"/>
    <property type="match status" value="1"/>
</dbReference>
<dbReference type="HAMAP" id="MF_00558">
    <property type="entry name" value="Succ_CoA_beta"/>
    <property type="match status" value="1"/>
</dbReference>
<keyword evidence="6 7" id="KW-0067">ATP-binding</keyword>
<organism evidence="9 10">
    <name type="scientific">Azorhizophilus paspali</name>
    <name type="common">Azotobacter paspali</name>
    <dbReference type="NCBI Taxonomy" id="69963"/>
    <lineage>
        <taxon>Bacteria</taxon>
        <taxon>Pseudomonadati</taxon>
        <taxon>Pseudomonadota</taxon>
        <taxon>Gammaproteobacteria</taxon>
        <taxon>Pseudomonadales</taxon>
        <taxon>Pseudomonadaceae</taxon>
        <taxon>Azorhizophilus</taxon>
    </lineage>
</organism>
<keyword evidence="3 6" id="KW-0479">Metal-binding</keyword>
<dbReference type="NCBIfam" id="NF001913">
    <property type="entry name" value="PRK00696.1"/>
    <property type="match status" value="1"/>
</dbReference>
<evidence type="ECO:0000256" key="3">
    <source>
        <dbReference type="ARBA" id="ARBA00022723"/>
    </source>
</evidence>
<dbReference type="PROSITE" id="PS01217">
    <property type="entry name" value="SUCCINYL_COA_LIG_3"/>
    <property type="match status" value="1"/>
</dbReference>
<dbReference type="NCBIfam" id="TIGR01016">
    <property type="entry name" value="sucCoAbeta"/>
    <property type="match status" value="1"/>
</dbReference>
<gene>
    <name evidence="6 9" type="primary">sucC</name>
    <name evidence="9" type="ORF">ACFFGX_13340</name>
</gene>
<evidence type="ECO:0000256" key="7">
    <source>
        <dbReference type="PROSITE-ProRule" id="PRU00409"/>
    </source>
</evidence>
<evidence type="ECO:0000256" key="4">
    <source>
        <dbReference type="ARBA" id="ARBA00022741"/>
    </source>
</evidence>
<dbReference type="Proteomes" id="UP001589891">
    <property type="component" value="Unassembled WGS sequence"/>
</dbReference>
<dbReference type="EMBL" id="JBHLSS010000081">
    <property type="protein sequence ID" value="MFC0710487.1"/>
    <property type="molecule type" value="Genomic_DNA"/>
</dbReference>
<dbReference type="PROSITE" id="PS50975">
    <property type="entry name" value="ATP_GRASP"/>
    <property type="match status" value="1"/>
</dbReference>
<protein>
    <recommendedName>
        <fullName evidence="6">Succinate--CoA ligase [ADP-forming] subunit beta</fullName>
        <ecNumber evidence="6">6.2.1.5</ecNumber>
    </recommendedName>
    <alternativeName>
        <fullName evidence="6">Succinyl-CoA synthetase subunit beta</fullName>
        <shortName evidence="6">SCS-beta</shortName>
    </alternativeName>
</protein>
<dbReference type="InterPro" id="IPR005811">
    <property type="entry name" value="SUCC_ACL_C"/>
</dbReference>
<comment type="caution">
    <text evidence="9">The sequence shown here is derived from an EMBL/GenBank/DDBJ whole genome shotgun (WGS) entry which is preliminary data.</text>
</comment>
<evidence type="ECO:0000256" key="6">
    <source>
        <dbReference type="HAMAP-Rule" id="MF_00558"/>
    </source>
</evidence>
<keyword evidence="2 6" id="KW-0436">Ligase</keyword>
<comment type="function">
    <text evidence="6">Succinyl-CoA synthetase functions in the citric acid cycle (TCA), coupling the hydrolysis of succinyl-CoA to the synthesis of either ATP or GTP and thus represents the only step of substrate-level phosphorylation in the TCA. The beta subunit provides nucleotide specificity of the enzyme and binds the substrate succinate, while the binding sites for coenzyme A and phosphate are found in the alpha subunit.</text>
</comment>
<evidence type="ECO:0000313" key="9">
    <source>
        <dbReference type="EMBL" id="MFC0710487.1"/>
    </source>
</evidence>
<dbReference type="Pfam" id="PF08442">
    <property type="entry name" value="ATP-grasp_2"/>
    <property type="match status" value="1"/>
</dbReference>
<feature type="binding site" evidence="6">
    <location>
        <position position="264"/>
    </location>
    <ligand>
        <name>substrate</name>
        <note>ligand shared with subunit alpha</note>
    </ligand>
</feature>
<evidence type="ECO:0000256" key="5">
    <source>
        <dbReference type="ARBA" id="ARBA00022842"/>
    </source>
</evidence>
<accession>A0ABV6SLR9</accession>
<feature type="binding site" evidence="6">
    <location>
        <position position="46"/>
    </location>
    <ligand>
        <name>ATP</name>
        <dbReference type="ChEBI" id="CHEBI:30616"/>
    </ligand>
</feature>
<comment type="catalytic activity">
    <reaction evidence="6">
        <text>GTP + succinate + CoA = succinyl-CoA + GDP + phosphate</text>
        <dbReference type="Rhea" id="RHEA:22120"/>
        <dbReference type="ChEBI" id="CHEBI:30031"/>
        <dbReference type="ChEBI" id="CHEBI:37565"/>
        <dbReference type="ChEBI" id="CHEBI:43474"/>
        <dbReference type="ChEBI" id="CHEBI:57287"/>
        <dbReference type="ChEBI" id="CHEBI:57292"/>
        <dbReference type="ChEBI" id="CHEBI:58189"/>
    </reaction>
</comment>
<dbReference type="Gene3D" id="3.30.470.20">
    <property type="entry name" value="ATP-grasp fold, B domain"/>
    <property type="match status" value="1"/>
</dbReference>
<evidence type="ECO:0000313" key="10">
    <source>
        <dbReference type="Proteomes" id="UP001589891"/>
    </source>
</evidence>
<dbReference type="RefSeq" id="WP_376946602.1">
    <property type="nucleotide sequence ID" value="NZ_CP171449.1"/>
</dbReference>
<dbReference type="GO" id="GO:0004775">
    <property type="term" value="F:succinate-CoA ligase (ADP-forming) activity"/>
    <property type="evidence" value="ECO:0007669"/>
    <property type="project" value="UniProtKB-EC"/>
</dbReference>
<dbReference type="SUPFAM" id="SSF56059">
    <property type="entry name" value="Glutathione synthetase ATP-binding domain-like"/>
    <property type="match status" value="1"/>
</dbReference>
<feature type="binding site" evidence="6">
    <location>
        <position position="102"/>
    </location>
    <ligand>
        <name>ATP</name>
        <dbReference type="ChEBI" id="CHEBI:30616"/>
    </ligand>
</feature>
<dbReference type="InterPro" id="IPR011761">
    <property type="entry name" value="ATP-grasp"/>
</dbReference>
<comment type="cofactor">
    <cofactor evidence="6">
        <name>Mg(2+)</name>
        <dbReference type="ChEBI" id="CHEBI:18420"/>
    </cofactor>
    <text evidence="6">Binds 1 Mg(2+) ion per subunit.</text>
</comment>
<evidence type="ECO:0000256" key="1">
    <source>
        <dbReference type="ARBA" id="ARBA00022532"/>
    </source>
</evidence>
<dbReference type="PANTHER" id="PTHR11815">
    <property type="entry name" value="SUCCINYL-COA SYNTHETASE BETA CHAIN"/>
    <property type="match status" value="1"/>
</dbReference>
<dbReference type="InterPro" id="IPR005809">
    <property type="entry name" value="Succ_CoA_ligase-like_bsu"/>
</dbReference>
<dbReference type="EC" id="6.2.1.5" evidence="6"/>
<keyword evidence="5 6" id="KW-0460">Magnesium</keyword>
<dbReference type="Gene3D" id="3.40.50.261">
    <property type="entry name" value="Succinyl-CoA synthetase domains"/>
    <property type="match status" value="1"/>
</dbReference>
<dbReference type="PANTHER" id="PTHR11815:SF10">
    <property type="entry name" value="SUCCINATE--COA LIGASE [GDP-FORMING] SUBUNIT BETA, MITOCHONDRIAL"/>
    <property type="match status" value="1"/>
</dbReference>
<evidence type="ECO:0000259" key="8">
    <source>
        <dbReference type="PROSITE" id="PS50975"/>
    </source>
</evidence>
<feature type="binding site" evidence="6">
    <location>
        <position position="213"/>
    </location>
    <ligand>
        <name>Mg(2+)</name>
        <dbReference type="ChEBI" id="CHEBI:18420"/>
    </ligand>
</feature>
<dbReference type="PIRSF" id="PIRSF001554">
    <property type="entry name" value="SucCS_beta"/>
    <property type="match status" value="1"/>
</dbReference>
<comment type="similarity">
    <text evidence="6">Belongs to the succinate/malate CoA ligase beta subunit family.</text>
</comment>
<dbReference type="InterPro" id="IPR017866">
    <property type="entry name" value="Succ-CoA_synthase_bsu_CS"/>
</dbReference>
<feature type="binding site" evidence="6">
    <location>
        <position position="99"/>
    </location>
    <ligand>
        <name>ATP</name>
        <dbReference type="ChEBI" id="CHEBI:30616"/>
    </ligand>
</feature>
<feature type="domain" description="ATP-grasp" evidence="8">
    <location>
        <begin position="9"/>
        <end position="229"/>
    </location>
</feature>
<dbReference type="SUPFAM" id="SSF52210">
    <property type="entry name" value="Succinyl-CoA synthetase domains"/>
    <property type="match status" value="1"/>
</dbReference>
<feature type="binding site" evidence="6">
    <location>
        <position position="199"/>
    </location>
    <ligand>
        <name>Mg(2+)</name>
        <dbReference type="ChEBI" id="CHEBI:18420"/>
    </ligand>
</feature>